<sequence>MSRRSTITTTKKISSGGNQGSSLLSGGGGRSFSSHSLTTARVKPIMSSCSMYAGRGGYGGFGHGMRYSMGCGLGGGYSAHNLGGGYGYGGGISIGSLTGGSGIVGNEKDTMQNLNERLANYLSKVQSLQDSNRLLEKKIREASSGSSIDGFDWSIYDTTVKPLQLQIQASIMDSARIALEIDNAKLAAELSWYRWEHELMLRQSVENDIGGLHQLKETYLQLQAGLTNDIAAMEDEIAYLRKNHAEELRILRQQKTSDVQVEVDSKPSINLQEVLNKIREDYNAVVLKNQNDMENWYKVQLETRSVEQAQGNQALEAARHEVSEYRRQMQNLQAEYDALLGSIGSLEASLRDTEIRYDQQLQGYMCMVSNLEGELMRIRNEINLQVKSYQDLLNIKMKLEQEISVYRQLLDGGGQSVVSSSSGGSGMSSSTSMQSGGTGGSQIITMSTTTKESKIRY</sequence>
<evidence type="ECO:0000313" key="6">
    <source>
        <dbReference type="Ensembl" id="ENSCMIP00000000344.1"/>
    </source>
</evidence>
<feature type="domain" description="IF rod" evidence="5">
    <location>
        <begin position="107"/>
        <end position="417"/>
    </location>
</feature>
<reference evidence="6" key="4">
    <citation type="submission" date="2025-08" db="UniProtKB">
        <authorList>
            <consortium name="Ensembl"/>
        </authorList>
    </citation>
    <scope>IDENTIFICATION</scope>
</reference>
<organism evidence="6 7">
    <name type="scientific">Callorhinchus milii</name>
    <name type="common">Ghost shark</name>
    <dbReference type="NCBI Taxonomy" id="7868"/>
    <lineage>
        <taxon>Eukaryota</taxon>
        <taxon>Metazoa</taxon>
        <taxon>Chordata</taxon>
        <taxon>Craniata</taxon>
        <taxon>Vertebrata</taxon>
        <taxon>Chondrichthyes</taxon>
        <taxon>Holocephali</taxon>
        <taxon>Chimaeriformes</taxon>
        <taxon>Callorhinchidae</taxon>
        <taxon>Callorhinchus</taxon>
    </lineage>
</organism>
<dbReference type="GO" id="GO:0005882">
    <property type="term" value="C:intermediate filament"/>
    <property type="evidence" value="ECO:0007669"/>
    <property type="project" value="UniProtKB-KW"/>
</dbReference>
<dbReference type="SMART" id="SM01391">
    <property type="entry name" value="Filament"/>
    <property type="match status" value="1"/>
</dbReference>
<name>A0A4W3GQJ9_CALMI</name>
<evidence type="ECO:0000256" key="3">
    <source>
        <dbReference type="SAM" id="Coils"/>
    </source>
</evidence>
<gene>
    <name evidence="6" type="primary">LOC103187542</name>
</gene>
<evidence type="ECO:0000256" key="4">
    <source>
        <dbReference type="SAM" id="MobiDB-lite"/>
    </source>
</evidence>
<dbReference type="PROSITE" id="PS51842">
    <property type="entry name" value="IF_ROD_2"/>
    <property type="match status" value="1"/>
</dbReference>
<dbReference type="PRINTS" id="PR01248">
    <property type="entry name" value="TYPE1KERATIN"/>
</dbReference>
<keyword evidence="7" id="KW-1185">Reference proteome</keyword>
<dbReference type="AlphaFoldDB" id="A0A4W3GQJ9"/>
<protein>
    <submittedName>
        <fullName evidence="6">Keratin, type 1 cytoskeletal 11-like</fullName>
    </submittedName>
</protein>
<evidence type="ECO:0000256" key="1">
    <source>
        <dbReference type="ARBA" id="ARBA00022754"/>
    </source>
</evidence>
<dbReference type="Gene3D" id="1.20.5.500">
    <property type="entry name" value="Single helix bin"/>
    <property type="match status" value="1"/>
</dbReference>
<evidence type="ECO:0000313" key="7">
    <source>
        <dbReference type="Proteomes" id="UP000314986"/>
    </source>
</evidence>
<reference evidence="7" key="3">
    <citation type="journal article" date="2014" name="Nature">
        <title>Elephant shark genome provides unique insights into gnathostome evolution.</title>
        <authorList>
            <consortium name="International Elephant Shark Genome Sequencing Consortium"/>
            <person name="Venkatesh B."/>
            <person name="Lee A.P."/>
            <person name="Ravi V."/>
            <person name="Maurya A.K."/>
            <person name="Lian M.M."/>
            <person name="Swann J.B."/>
            <person name="Ohta Y."/>
            <person name="Flajnik M.F."/>
            <person name="Sutoh Y."/>
            <person name="Kasahara M."/>
            <person name="Hoon S."/>
            <person name="Gangu V."/>
            <person name="Roy S.W."/>
            <person name="Irimia M."/>
            <person name="Korzh V."/>
            <person name="Kondrychyn I."/>
            <person name="Lim Z.W."/>
            <person name="Tay B.H."/>
            <person name="Tohari S."/>
            <person name="Kong K.W."/>
            <person name="Ho S."/>
            <person name="Lorente-Galdos B."/>
            <person name="Quilez J."/>
            <person name="Marques-Bonet T."/>
            <person name="Raney B.J."/>
            <person name="Ingham P.W."/>
            <person name="Tay A."/>
            <person name="Hillier L.W."/>
            <person name="Minx P."/>
            <person name="Boehm T."/>
            <person name="Wilson R.K."/>
            <person name="Brenner S."/>
            <person name="Warren W.C."/>
        </authorList>
    </citation>
    <scope>NUCLEOTIDE SEQUENCE [LARGE SCALE GENOMIC DNA]</scope>
</reference>
<dbReference type="InterPro" id="IPR039008">
    <property type="entry name" value="IF_rod_dom"/>
</dbReference>
<feature type="coiled-coil region" evidence="3">
    <location>
        <begin position="104"/>
        <end position="138"/>
    </location>
</feature>
<dbReference type="PANTHER" id="PTHR23239">
    <property type="entry name" value="INTERMEDIATE FILAMENT"/>
    <property type="match status" value="1"/>
</dbReference>
<evidence type="ECO:0000256" key="2">
    <source>
        <dbReference type="ARBA" id="ARBA00023054"/>
    </source>
</evidence>
<dbReference type="Pfam" id="PF00038">
    <property type="entry name" value="Filament"/>
    <property type="match status" value="1"/>
</dbReference>
<dbReference type="FunFam" id="1.20.5.170:FF:000002">
    <property type="entry name" value="Type I keratin KA11"/>
    <property type="match status" value="1"/>
</dbReference>
<dbReference type="PANTHER" id="PTHR23239:SF366">
    <property type="entry name" value="KERATIN, TYPE I CYTOSKELETAL 47 KDA"/>
    <property type="match status" value="1"/>
</dbReference>
<dbReference type="InterPro" id="IPR002957">
    <property type="entry name" value="Keratin_I"/>
</dbReference>
<dbReference type="GO" id="GO:0005198">
    <property type="term" value="F:structural molecule activity"/>
    <property type="evidence" value="ECO:0007669"/>
    <property type="project" value="InterPro"/>
</dbReference>
<dbReference type="GeneTree" id="ENSGT00950000182969"/>
<dbReference type="SUPFAM" id="SSF64593">
    <property type="entry name" value="Intermediate filament protein, coiled coil region"/>
    <property type="match status" value="2"/>
</dbReference>
<dbReference type="STRING" id="7868.ENSCMIP00000000344"/>
<reference evidence="6" key="5">
    <citation type="submission" date="2025-09" db="UniProtKB">
        <authorList>
            <consortium name="Ensembl"/>
        </authorList>
    </citation>
    <scope>IDENTIFICATION</scope>
</reference>
<dbReference type="Ensembl" id="ENSCMIT00000000380.1">
    <property type="protein sequence ID" value="ENSCMIP00000000344.1"/>
    <property type="gene ID" value="ENSCMIG00000000270.1"/>
</dbReference>
<feature type="region of interest" description="Disordered" evidence="4">
    <location>
        <begin position="1"/>
        <end position="29"/>
    </location>
</feature>
<accession>A0A4W3GQJ9</accession>
<dbReference type="Gene3D" id="1.20.5.1160">
    <property type="entry name" value="Vasodilator-stimulated phosphoprotein"/>
    <property type="match status" value="1"/>
</dbReference>
<dbReference type="Proteomes" id="UP000314986">
    <property type="component" value="Unassembled WGS sequence"/>
</dbReference>
<dbReference type="InParanoid" id="A0A4W3GQJ9"/>
<proteinExistence type="predicted"/>
<feature type="coiled-coil region" evidence="3">
    <location>
        <begin position="315"/>
        <end position="349"/>
    </location>
</feature>
<feature type="region of interest" description="Disordered" evidence="4">
    <location>
        <begin position="417"/>
        <end position="457"/>
    </location>
</feature>
<reference evidence="7" key="1">
    <citation type="journal article" date="2006" name="Science">
        <title>Ancient noncoding elements conserved in the human genome.</title>
        <authorList>
            <person name="Venkatesh B."/>
            <person name="Kirkness E.F."/>
            <person name="Loh Y.H."/>
            <person name="Halpern A.L."/>
            <person name="Lee A.P."/>
            <person name="Johnson J."/>
            <person name="Dandona N."/>
            <person name="Viswanathan L.D."/>
            <person name="Tay A."/>
            <person name="Venter J.C."/>
            <person name="Strausberg R.L."/>
            <person name="Brenner S."/>
        </authorList>
    </citation>
    <scope>NUCLEOTIDE SEQUENCE [LARGE SCALE GENOMIC DNA]</scope>
</reference>
<keyword evidence="2 3" id="KW-0175">Coiled coil</keyword>
<dbReference type="Gene3D" id="1.20.5.170">
    <property type="match status" value="1"/>
</dbReference>
<feature type="compositionally biased region" description="Low complexity" evidence="4">
    <location>
        <begin position="417"/>
        <end position="450"/>
    </location>
</feature>
<reference evidence="7" key="2">
    <citation type="journal article" date="2007" name="PLoS Biol.">
        <title>Survey sequencing and comparative analysis of the elephant shark (Callorhinchus milii) genome.</title>
        <authorList>
            <person name="Venkatesh B."/>
            <person name="Kirkness E.F."/>
            <person name="Loh Y.H."/>
            <person name="Halpern A.L."/>
            <person name="Lee A.P."/>
            <person name="Johnson J."/>
            <person name="Dandona N."/>
            <person name="Viswanathan L.D."/>
            <person name="Tay A."/>
            <person name="Venter J.C."/>
            <person name="Strausberg R.L."/>
            <person name="Brenner S."/>
        </authorList>
    </citation>
    <scope>NUCLEOTIDE SEQUENCE [LARGE SCALE GENOMIC DNA]</scope>
</reference>
<feature type="compositionally biased region" description="Low complexity" evidence="4">
    <location>
        <begin position="1"/>
        <end position="24"/>
    </location>
</feature>
<keyword evidence="1" id="KW-0403">Intermediate filament</keyword>
<evidence type="ECO:0000259" key="5">
    <source>
        <dbReference type="PROSITE" id="PS51842"/>
    </source>
</evidence>